<evidence type="ECO:0000313" key="10">
    <source>
        <dbReference type="EMBL" id="MFC3199524.1"/>
    </source>
</evidence>
<evidence type="ECO:0000259" key="9">
    <source>
        <dbReference type="Pfam" id="PF07715"/>
    </source>
</evidence>
<keyword evidence="5 7" id="KW-0472">Membrane</keyword>
<dbReference type="InterPro" id="IPR037066">
    <property type="entry name" value="Plug_dom_sf"/>
</dbReference>
<name>A0ABV7JNF1_9SPHI</name>
<protein>
    <submittedName>
        <fullName evidence="10">SusC/RagA family TonB-linked outer membrane protein</fullName>
    </submittedName>
</protein>
<evidence type="ECO:0000256" key="4">
    <source>
        <dbReference type="ARBA" id="ARBA00022692"/>
    </source>
</evidence>
<keyword evidence="3 7" id="KW-1134">Transmembrane beta strand</keyword>
<dbReference type="Gene3D" id="2.170.130.10">
    <property type="entry name" value="TonB-dependent receptor, plug domain"/>
    <property type="match status" value="1"/>
</dbReference>
<keyword evidence="2 7" id="KW-0813">Transport</keyword>
<reference evidence="11" key="1">
    <citation type="journal article" date="2019" name="Int. J. Syst. Evol. Microbiol.">
        <title>The Global Catalogue of Microorganisms (GCM) 10K type strain sequencing project: providing services to taxonomists for standard genome sequencing and annotation.</title>
        <authorList>
            <consortium name="The Broad Institute Genomics Platform"/>
            <consortium name="The Broad Institute Genome Sequencing Center for Infectious Disease"/>
            <person name="Wu L."/>
            <person name="Ma J."/>
        </authorList>
    </citation>
    <scope>NUCLEOTIDE SEQUENCE [LARGE SCALE GENOMIC DNA]</scope>
    <source>
        <strain evidence="11">KCTC 52416</strain>
    </source>
</reference>
<keyword evidence="8" id="KW-1133">Transmembrane helix</keyword>
<dbReference type="Pfam" id="PF07715">
    <property type="entry name" value="Plug"/>
    <property type="match status" value="1"/>
</dbReference>
<dbReference type="SUPFAM" id="SSF56935">
    <property type="entry name" value="Porins"/>
    <property type="match status" value="1"/>
</dbReference>
<evidence type="ECO:0000256" key="2">
    <source>
        <dbReference type="ARBA" id="ARBA00022448"/>
    </source>
</evidence>
<feature type="transmembrane region" description="Helical" evidence="8">
    <location>
        <begin position="94"/>
        <end position="115"/>
    </location>
</feature>
<keyword evidence="4 7" id="KW-0812">Transmembrane</keyword>
<evidence type="ECO:0000256" key="7">
    <source>
        <dbReference type="PROSITE-ProRule" id="PRU01360"/>
    </source>
</evidence>
<dbReference type="SUPFAM" id="SSF49464">
    <property type="entry name" value="Carboxypeptidase regulatory domain-like"/>
    <property type="match status" value="1"/>
</dbReference>
<gene>
    <name evidence="10" type="ORF">ACFOET_18045</name>
</gene>
<dbReference type="InterPro" id="IPR023996">
    <property type="entry name" value="TonB-dep_OMP_SusC/RagA"/>
</dbReference>
<accession>A0ABV7JNF1</accession>
<dbReference type="Pfam" id="PF13715">
    <property type="entry name" value="CarbopepD_reg_2"/>
    <property type="match status" value="1"/>
</dbReference>
<dbReference type="InterPro" id="IPR008969">
    <property type="entry name" value="CarboxyPept-like_regulatory"/>
</dbReference>
<evidence type="ECO:0000256" key="5">
    <source>
        <dbReference type="ARBA" id="ARBA00023136"/>
    </source>
</evidence>
<dbReference type="NCBIfam" id="TIGR04056">
    <property type="entry name" value="OMP_RagA_SusC"/>
    <property type="match status" value="1"/>
</dbReference>
<proteinExistence type="inferred from homology"/>
<dbReference type="EMBL" id="JBHRTA010000055">
    <property type="protein sequence ID" value="MFC3199524.1"/>
    <property type="molecule type" value="Genomic_DNA"/>
</dbReference>
<evidence type="ECO:0000313" key="11">
    <source>
        <dbReference type="Proteomes" id="UP001595526"/>
    </source>
</evidence>
<dbReference type="Proteomes" id="UP001595526">
    <property type="component" value="Unassembled WGS sequence"/>
</dbReference>
<evidence type="ECO:0000256" key="8">
    <source>
        <dbReference type="SAM" id="Phobius"/>
    </source>
</evidence>
<keyword evidence="6 7" id="KW-0998">Cell outer membrane</keyword>
<comment type="caution">
    <text evidence="10">The sequence shown here is derived from an EMBL/GenBank/DDBJ whole genome shotgun (WGS) entry which is preliminary data.</text>
</comment>
<keyword evidence="11" id="KW-1185">Reference proteome</keyword>
<feature type="domain" description="TonB-dependent receptor plug" evidence="9">
    <location>
        <begin position="223"/>
        <end position="326"/>
    </location>
</feature>
<dbReference type="InterPro" id="IPR012910">
    <property type="entry name" value="Plug_dom"/>
</dbReference>
<evidence type="ECO:0000256" key="3">
    <source>
        <dbReference type="ARBA" id="ARBA00022452"/>
    </source>
</evidence>
<dbReference type="InterPro" id="IPR023997">
    <property type="entry name" value="TonB-dep_OMP_SusC/RagA_CS"/>
</dbReference>
<evidence type="ECO:0000256" key="1">
    <source>
        <dbReference type="ARBA" id="ARBA00004571"/>
    </source>
</evidence>
<sequence>MPKGVRQTYGKKARLEGQGKEYISERNATGDCTVSASELGANSVLTRSTLLLVCANQGSSETKARPKEDQKELRRDIEESCVCTHAKAPARSGLSLALGLMVSILLMTICFHARAQQRNDVPEALGKGLSVSGKVISAVNGAIIQGATITNKRTGIHTVTDGLGEYRISAKPDDVLRYSYMGYISVEERIDGRERITVALDSAEHMLEEVEVVSTGYQTLPKERATGSFVFVDSALLNRAVSTDIISRLKGVVPSLMFDERAGGDPKLSIRGRSTIFANADPLIVVDNFPYEGDIRNINPNDVESVSILRDAAAASIWGVRAGNGVIVITTKKGKAGQPLQVSFNGNVTVGEKPDLWYEPRISSADLIAVEEFLYGKGYYNSALNNTRTYPVISPAVALLASGQLSDAEKQDQLDRFRRIDIRRDIHNYFYRREVNRQYALNIVGSTPQHRYSLSGGFDNNDRSAVGNTFRRTNLSARNAFSLARNVQLTADLWFTQANLTANEVLRTLHDAFPYQRLAGDQGEALPIVRDFNAAFATSAAENGRLDWQYYPLDELRNSGNTISQQNYRINTDLSYVPLPGLRAAISYQYERQNGVNNNLMGMQTYEVRDWINRFTVIDHQRTVYNFPFGALLDRQTSQTLAHNGRAQLNYDKSWAAHQINAISGMEIREVTGSAHASRYYGYDPHTGTSLRANTDSLYLQYPQGNRVRISNNTAIGGSLERFRSWFANGSYQLHSRYTLSLSGRIDQTNLFGVKANQRTVPLWSAGLKWQVDRERFYQIGWLPELSLRATHGYNGNFDRNTTAYITAMYLTAAATGQREANLGGLPNPQLKGERNAVTNVGIDFGIAGGRVNGRVDYYARRGRDLVGNGPIDATTGRTVFRGNLADMKGTGWDVELNTRNAVGKLSWDSYLMVSHTRNEVTRYGVEPTNLDAYFFDASFGYGNITPIPGKPLFAVYSYPWAGLDDASGDPRGRYRGEVLGYTEIPYNSIGIDDLILHGSAIPTSFGAIRNTFGYRNFSLSVNITYKLGYYFRRPSVNYGALFGANGLGHQDYADRWQQPGDETRTDVPSMVYPNSAMRDNFYLRSEVLVERGDHVRVQDVQFDYRFPEHVCSRMGIAQLRTYVYAANPGILWRANRHGIDPDFQFNPNTNIPVLPKPFSMALGISTTF</sequence>
<comment type="subcellular location">
    <subcellularLocation>
        <location evidence="1 7">Cell outer membrane</location>
        <topology evidence="1 7">Multi-pass membrane protein</topology>
    </subcellularLocation>
</comment>
<dbReference type="InterPro" id="IPR036942">
    <property type="entry name" value="Beta-barrel_TonB_sf"/>
</dbReference>
<dbReference type="Gene3D" id="2.40.170.20">
    <property type="entry name" value="TonB-dependent receptor, beta-barrel domain"/>
    <property type="match status" value="1"/>
</dbReference>
<evidence type="ECO:0000256" key="6">
    <source>
        <dbReference type="ARBA" id="ARBA00023237"/>
    </source>
</evidence>
<dbReference type="PROSITE" id="PS52016">
    <property type="entry name" value="TONB_DEPENDENT_REC_3"/>
    <property type="match status" value="1"/>
</dbReference>
<dbReference type="InterPro" id="IPR039426">
    <property type="entry name" value="TonB-dep_rcpt-like"/>
</dbReference>
<comment type="similarity">
    <text evidence="7">Belongs to the TonB-dependent receptor family.</text>
</comment>
<dbReference type="NCBIfam" id="TIGR04057">
    <property type="entry name" value="SusC_RagA_signa"/>
    <property type="match status" value="1"/>
</dbReference>
<organism evidence="10 11">
    <name type="scientific">Parapedobacter deserti</name>
    <dbReference type="NCBI Taxonomy" id="1912957"/>
    <lineage>
        <taxon>Bacteria</taxon>
        <taxon>Pseudomonadati</taxon>
        <taxon>Bacteroidota</taxon>
        <taxon>Sphingobacteriia</taxon>
        <taxon>Sphingobacteriales</taxon>
        <taxon>Sphingobacteriaceae</taxon>
        <taxon>Parapedobacter</taxon>
    </lineage>
</organism>